<comment type="caution">
    <text evidence="1">The sequence shown here is derived from an EMBL/GenBank/DDBJ whole genome shotgun (WGS) entry which is preliminary data.</text>
</comment>
<accession>A0ACC3SFJ2</accession>
<proteinExistence type="predicted"/>
<protein>
    <submittedName>
        <fullName evidence="1">Uncharacterized protein</fullName>
    </submittedName>
</protein>
<evidence type="ECO:0000313" key="1">
    <source>
        <dbReference type="EMBL" id="KAK8207903.1"/>
    </source>
</evidence>
<gene>
    <name evidence="1" type="ORF">M8818_004156</name>
</gene>
<sequence>MIDHARRSRVRDHTGPRPVERSRNSSSRQCNSDVSEPTYTTTSRRQRPSISLQEEVPRSRQSRKKDFLLTWMDAPSSSAAVDHVIESHIAVMVSLNPSALNSTSRPGLTDLSAYPALISESTSAPLPSGALAMLPGSTPRYAISPFESAGEKEYLKKRVPREMRGAVLGYVSFPGLVARVPGAYRIRVTLAAEGGRYVEAIDSEVIRVVPYAAESDESE</sequence>
<organism evidence="1 2">
    <name type="scientific">Zalaria obscura</name>
    <dbReference type="NCBI Taxonomy" id="2024903"/>
    <lineage>
        <taxon>Eukaryota</taxon>
        <taxon>Fungi</taxon>
        <taxon>Dikarya</taxon>
        <taxon>Ascomycota</taxon>
        <taxon>Pezizomycotina</taxon>
        <taxon>Dothideomycetes</taxon>
        <taxon>Dothideomycetidae</taxon>
        <taxon>Dothideales</taxon>
        <taxon>Zalariaceae</taxon>
        <taxon>Zalaria</taxon>
    </lineage>
</organism>
<evidence type="ECO:0000313" key="2">
    <source>
        <dbReference type="Proteomes" id="UP001320706"/>
    </source>
</evidence>
<dbReference type="EMBL" id="JAMKPW020000020">
    <property type="protein sequence ID" value="KAK8207903.1"/>
    <property type="molecule type" value="Genomic_DNA"/>
</dbReference>
<name>A0ACC3SFJ2_9PEZI</name>
<dbReference type="Proteomes" id="UP001320706">
    <property type="component" value="Unassembled WGS sequence"/>
</dbReference>
<keyword evidence="2" id="KW-1185">Reference proteome</keyword>
<reference evidence="1" key="1">
    <citation type="submission" date="2024-02" db="EMBL/GenBank/DDBJ databases">
        <title>Metagenome Assembled Genome of Zalaria obscura JY119.</title>
        <authorList>
            <person name="Vighnesh L."/>
            <person name="Jagadeeshwari U."/>
            <person name="Venkata Ramana C."/>
            <person name="Sasikala C."/>
        </authorList>
    </citation>
    <scope>NUCLEOTIDE SEQUENCE</scope>
    <source>
        <strain evidence="1">JY119</strain>
    </source>
</reference>